<dbReference type="Proteomes" id="UP001356308">
    <property type="component" value="Unassembled WGS sequence"/>
</dbReference>
<dbReference type="EMBL" id="JAZDDG010000005">
    <property type="protein sequence ID" value="MEE1976900.1"/>
    <property type="molecule type" value="Genomic_DNA"/>
</dbReference>
<sequence length="186" mass="21424">MIKSDLYKALNYVDSSRKSRSEMAEVVLSNEDLILSLIEIIHLEEDPISCKASWILEFSFKKRSSILYPYLNNFTKIITKVNLDSSVRPLAKICELLVQSYFSNTPNESQKHINETHLNKITTACFDWLIGEHKVAAKAYSMTSLFLLGQKFEWIHPELKMILEQNYANGSAAYQARARMVLKKLN</sequence>
<name>A0ABU7IV78_9FLAO</name>
<gene>
    <name evidence="1" type="ORF">V1I91_12510</name>
</gene>
<evidence type="ECO:0000313" key="1">
    <source>
        <dbReference type="EMBL" id="MEE1976900.1"/>
    </source>
</evidence>
<organism evidence="1 2">
    <name type="scientific">Maribacter cobaltidurans</name>
    <dbReference type="NCBI Taxonomy" id="1178778"/>
    <lineage>
        <taxon>Bacteria</taxon>
        <taxon>Pseudomonadati</taxon>
        <taxon>Bacteroidota</taxon>
        <taxon>Flavobacteriia</taxon>
        <taxon>Flavobacteriales</taxon>
        <taxon>Flavobacteriaceae</taxon>
        <taxon>Maribacter</taxon>
    </lineage>
</organism>
<dbReference type="RefSeq" id="WP_272651593.1">
    <property type="nucleotide sequence ID" value="NZ_JAZDDG010000005.1"/>
</dbReference>
<proteinExistence type="predicted"/>
<dbReference type="GO" id="GO:0016829">
    <property type="term" value="F:lyase activity"/>
    <property type="evidence" value="ECO:0007669"/>
    <property type="project" value="UniProtKB-KW"/>
</dbReference>
<keyword evidence="2" id="KW-1185">Reference proteome</keyword>
<evidence type="ECO:0000313" key="2">
    <source>
        <dbReference type="Proteomes" id="UP001356308"/>
    </source>
</evidence>
<reference evidence="1 2" key="1">
    <citation type="submission" date="2024-01" db="EMBL/GenBank/DDBJ databases">
        <title>Maribacter spp. originated from different algae showed divergent polysaccharides utilization ability.</title>
        <authorList>
            <person name="Wang H."/>
            <person name="Wu Y."/>
        </authorList>
    </citation>
    <scope>NUCLEOTIDE SEQUENCE [LARGE SCALE GENOMIC DNA]</scope>
    <source>
        <strain evidence="1 2">PR1</strain>
    </source>
</reference>
<protein>
    <submittedName>
        <fullName evidence="1">Adenylosuccinate lyase</fullName>
    </submittedName>
</protein>
<keyword evidence="1" id="KW-0456">Lyase</keyword>
<comment type="caution">
    <text evidence="1">The sequence shown here is derived from an EMBL/GenBank/DDBJ whole genome shotgun (WGS) entry which is preliminary data.</text>
</comment>
<accession>A0ABU7IV78</accession>